<dbReference type="GO" id="GO:0005524">
    <property type="term" value="F:ATP binding"/>
    <property type="evidence" value="ECO:0007669"/>
    <property type="project" value="InterPro"/>
</dbReference>
<keyword evidence="1" id="KW-0175">Coiled coil</keyword>
<evidence type="ECO:0000256" key="1">
    <source>
        <dbReference type="SAM" id="Coils"/>
    </source>
</evidence>
<dbReference type="GO" id="GO:0004674">
    <property type="term" value="F:protein serine/threonine kinase activity"/>
    <property type="evidence" value="ECO:0007669"/>
    <property type="project" value="TreeGrafter"/>
</dbReference>
<dbReference type="GO" id="GO:0005634">
    <property type="term" value="C:nucleus"/>
    <property type="evidence" value="ECO:0007669"/>
    <property type="project" value="TreeGrafter"/>
</dbReference>
<organism evidence="3">
    <name type="scientific">Tetraselmis sp. GSL018</name>
    <dbReference type="NCBI Taxonomy" id="582737"/>
    <lineage>
        <taxon>Eukaryota</taxon>
        <taxon>Viridiplantae</taxon>
        <taxon>Chlorophyta</taxon>
        <taxon>core chlorophytes</taxon>
        <taxon>Chlorodendrophyceae</taxon>
        <taxon>Chlorodendrales</taxon>
        <taxon>Chlorodendraceae</taxon>
        <taxon>Tetraselmis</taxon>
    </lineage>
</organism>
<feature type="coiled-coil region" evidence="1">
    <location>
        <begin position="724"/>
        <end position="838"/>
    </location>
</feature>
<keyword evidence="3" id="KW-0418">Kinase</keyword>
<evidence type="ECO:0000313" key="3">
    <source>
        <dbReference type="EMBL" id="JAC59457.1"/>
    </source>
</evidence>
<keyword evidence="3" id="KW-0808">Transferase</keyword>
<dbReference type="GO" id="GO:0005737">
    <property type="term" value="C:cytoplasm"/>
    <property type="evidence" value="ECO:0007669"/>
    <property type="project" value="TreeGrafter"/>
</dbReference>
<dbReference type="Pfam" id="PF00069">
    <property type="entry name" value="Pkinase"/>
    <property type="match status" value="1"/>
</dbReference>
<name>A0A061QGB0_9CHLO</name>
<gene>
    <name evidence="3" type="ORF">TSPGSL018_31350</name>
</gene>
<dbReference type="PROSITE" id="PS50011">
    <property type="entry name" value="PROTEIN_KINASE_DOM"/>
    <property type="match status" value="1"/>
</dbReference>
<dbReference type="GO" id="GO:0044773">
    <property type="term" value="P:mitotic DNA damage checkpoint signaling"/>
    <property type="evidence" value="ECO:0007669"/>
    <property type="project" value="TreeGrafter"/>
</dbReference>
<dbReference type="Gene3D" id="1.10.510.10">
    <property type="entry name" value="Transferase(Phosphotransferase) domain 1"/>
    <property type="match status" value="1"/>
</dbReference>
<dbReference type="PANTHER" id="PTHR44167">
    <property type="entry name" value="OVARIAN-SPECIFIC SERINE/THREONINE-PROTEIN KINASE LOK-RELATED"/>
    <property type="match status" value="1"/>
</dbReference>
<dbReference type="InterPro" id="IPR000719">
    <property type="entry name" value="Prot_kinase_dom"/>
</dbReference>
<dbReference type="AlphaFoldDB" id="A0A061QGB0"/>
<evidence type="ECO:0000259" key="2">
    <source>
        <dbReference type="PROSITE" id="PS50011"/>
    </source>
</evidence>
<accession>A0A061QGB0</accession>
<sequence>MRLCPDLKLWVPPQIGHIGRDWFPLYRMADPRLQERIDRALAFLGRYVLFPGEPLHRSATSVVVLATEIQEDTAKNSTDQESQGTPVALKLMGSEDQFNCELRTRKIIGLNSRFVLSMTRAHTMQTDYEIQDLQGGAPDIVAKLRPEHNFELPEHLESTIGGCYAFCLVMERADRNLASALTHENFAGENWDYIRIIARDLISAADHMHAKGVCHCDVKPLNIVRHGNAWKLIDMDVAAGKGERFGGSSNVKAPSSGYAPPEMASLLLRTIESKTDGGDGNTACLTEYVASPAYDLWSVGCVLFHMCTGISLWHTDQNDNANLDDLHTLANLASDPSPLYRRLRQVDSDERGHSKGGRDAILAHSLLLKLLNPNPERRLAAFQGGIGEVLKDPFFEPANCTMSPNDLEDLRRDMQMIFDVVNSSMDKSLQMLKAHGKMLEEVLTGVKAVPSLVIFLPVERRWLKNLRDPAKAVESMIGTQVKLHFVCALSYEVCSEGFDFLLEREWFKKVAPCIKAGVMALKVGAALGKLSGLPIPDLGSALQGFLENTLSSMDATLTDVAKDMQDWANDRIGVRAFAALRQAISFARDRSSRYASQFGDELEQGIEESGQGGPSEANNQQRLLLNRSSGELASLLDNKHPGWEKRTGLVKAVHQGTGDVVWCHPDLKQVFERHGHVPGKDYWKLCVKEMVPPASMNHLDSPPLSSQPNGACTASQTDMLKNIMEMKQQMLQETSRNQSQLQRQLEHINKQMQERGDQQRHLQEQLEQMNQQRLQDAARNQRHLQEQMEQMNRQRLRDMNDQRGRFQEQLERMNRQWLRDMHAQQKHVQEQLERMNQQKLQSFKLPPI</sequence>
<protein>
    <submittedName>
        <fullName evidence="3">Serine threonine protein kinase</fullName>
    </submittedName>
</protein>
<dbReference type="InterPro" id="IPR011009">
    <property type="entry name" value="Kinase-like_dom_sf"/>
</dbReference>
<feature type="domain" description="Protein kinase" evidence="2">
    <location>
        <begin position="49"/>
        <end position="395"/>
    </location>
</feature>
<dbReference type="SMART" id="SM00220">
    <property type="entry name" value="S_TKc"/>
    <property type="match status" value="1"/>
</dbReference>
<dbReference type="EMBL" id="GBEZ01027910">
    <property type="protein sequence ID" value="JAC59457.1"/>
    <property type="molecule type" value="Transcribed_RNA"/>
</dbReference>
<reference evidence="3" key="1">
    <citation type="submission" date="2014-05" db="EMBL/GenBank/DDBJ databases">
        <title>The transcriptome of the halophilic microalga Tetraselmis sp. GSL018 isolated from the Great Salt Lake, Utah.</title>
        <authorList>
            <person name="Jinkerson R.E."/>
            <person name="D'Adamo S."/>
            <person name="Posewitz M.C."/>
        </authorList>
    </citation>
    <scope>NUCLEOTIDE SEQUENCE</scope>
    <source>
        <strain evidence="3">GSL018</strain>
    </source>
</reference>
<dbReference type="PANTHER" id="PTHR44167:SF24">
    <property type="entry name" value="SERINE_THREONINE-PROTEIN KINASE CHK2"/>
    <property type="match status" value="1"/>
</dbReference>
<dbReference type="SUPFAM" id="SSF56112">
    <property type="entry name" value="Protein kinase-like (PK-like)"/>
    <property type="match status" value="1"/>
</dbReference>
<proteinExistence type="predicted"/>